<dbReference type="OrthoDB" id="195498at2759"/>
<dbReference type="FunFam" id="1.25.40.190:FF:000003">
    <property type="entry name" value="Actin-related protein 2/3 complex subunit 5"/>
    <property type="match status" value="1"/>
</dbReference>
<keyword evidence="9" id="KW-1185">Reference proteome</keyword>
<dbReference type="GO" id="GO:0030674">
    <property type="term" value="F:protein-macromolecule adaptor activity"/>
    <property type="evidence" value="ECO:0007669"/>
    <property type="project" value="EnsemblFungi"/>
</dbReference>
<dbReference type="PANTHER" id="PTHR12644">
    <property type="entry name" value="ARP2/3 COMPLEX 16 KD SUBUNIT P16-ARC"/>
    <property type="match status" value="1"/>
</dbReference>
<keyword evidence="4 7" id="KW-0206">Cytoskeleton</keyword>
<dbReference type="PIRSF" id="PIRSF039096">
    <property type="entry name" value="p16-ARC"/>
    <property type="match status" value="1"/>
</dbReference>
<dbReference type="Pfam" id="PF04699">
    <property type="entry name" value="P16-Arc"/>
    <property type="match status" value="1"/>
</dbReference>
<evidence type="ECO:0000256" key="7">
    <source>
        <dbReference type="RuleBase" id="RU004301"/>
    </source>
</evidence>
<protein>
    <recommendedName>
        <fullName evidence="5 7">Actin-related protein 2/3 complex subunit 5</fullName>
    </recommendedName>
</protein>
<comment type="function">
    <text evidence="6">Functions as a component of the Arp2/3 complex which is involved in regulation of actin polymerization and together with an activating nucleation-promoting factor (NPF) mediates the formation of branched actin networks.</text>
</comment>
<dbReference type="AlphaFoldDB" id="A0A1G4JLL0"/>
<proteinExistence type="inferred from homology"/>
<evidence type="ECO:0000256" key="4">
    <source>
        <dbReference type="ARBA" id="ARBA00023212"/>
    </source>
</evidence>
<dbReference type="GO" id="GO:0043332">
    <property type="term" value="C:mating projection tip"/>
    <property type="evidence" value="ECO:0007669"/>
    <property type="project" value="EnsemblFungi"/>
</dbReference>
<dbReference type="GO" id="GO:0000001">
    <property type="term" value="P:mitochondrion inheritance"/>
    <property type="evidence" value="ECO:0007669"/>
    <property type="project" value="EnsemblFungi"/>
</dbReference>
<dbReference type="GO" id="GO:0034314">
    <property type="term" value="P:Arp2/3 complex-mediated actin nucleation"/>
    <property type="evidence" value="ECO:0007669"/>
    <property type="project" value="EnsemblFungi"/>
</dbReference>
<dbReference type="InterPro" id="IPR006789">
    <property type="entry name" value="ARPC5"/>
</dbReference>
<name>A0A1G4JLL0_9SACH</name>
<dbReference type="GO" id="GO:0005885">
    <property type="term" value="C:Arp2/3 protein complex"/>
    <property type="evidence" value="ECO:0007669"/>
    <property type="project" value="EnsemblFungi"/>
</dbReference>
<dbReference type="InterPro" id="IPR036743">
    <property type="entry name" value="ARPC5_sf"/>
</dbReference>
<dbReference type="SUPFAM" id="SSF69103">
    <property type="entry name" value="Arp2/3 complex 16 kDa subunit ARPC5"/>
    <property type="match status" value="1"/>
</dbReference>
<sequence length="153" mass="16914">MEDWRRIDIDAFDPDSGRLTKEDLKPPYPVAVGQAEIDSKISQLRSAATSGDFSTALTLVTSDPPYSADQAIKERYFAAVLSVLTQVRQAEISTLVKQLSSSQTDVLIKYLYKGMSCPEGQKQGGTLLSWFEKVTQHLGVAPVVRYLSDRNTV</sequence>
<evidence type="ECO:0000256" key="1">
    <source>
        <dbReference type="ARBA" id="ARBA00004245"/>
    </source>
</evidence>
<evidence type="ECO:0000313" key="9">
    <source>
        <dbReference type="Proteomes" id="UP000190274"/>
    </source>
</evidence>
<dbReference type="GO" id="GO:0051015">
    <property type="term" value="F:actin filament binding"/>
    <property type="evidence" value="ECO:0007669"/>
    <property type="project" value="EnsemblFungi"/>
</dbReference>
<dbReference type="GO" id="GO:0030833">
    <property type="term" value="P:regulation of actin filament polymerization"/>
    <property type="evidence" value="ECO:0007669"/>
    <property type="project" value="InterPro"/>
</dbReference>
<gene>
    <name evidence="8" type="ORF">LADA_0F10308G</name>
</gene>
<dbReference type="GO" id="GO:0030479">
    <property type="term" value="C:actin cortical patch"/>
    <property type="evidence" value="ECO:0007669"/>
    <property type="project" value="EnsemblFungi"/>
</dbReference>
<evidence type="ECO:0000256" key="3">
    <source>
        <dbReference type="ARBA" id="ARBA00022490"/>
    </source>
</evidence>
<dbReference type="Proteomes" id="UP000190274">
    <property type="component" value="Chromosome F"/>
</dbReference>
<accession>A0A1G4JLL0</accession>
<comment type="similarity">
    <text evidence="2 7">Belongs to the ARPC5 family.</text>
</comment>
<evidence type="ECO:0000256" key="2">
    <source>
        <dbReference type="ARBA" id="ARBA00006084"/>
    </source>
</evidence>
<comment type="subcellular location">
    <subcellularLocation>
        <location evidence="1">Cytoplasm</location>
        <location evidence="1">Cytoskeleton</location>
    </subcellularLocation>
</comment>
<dbReference type="GO" id="GO:0044396">
    <property type="term" value="P:actin cortical patch organization"/>
    <property type="evidence" value="ECO:0007669"/>
    <property type="project" value="EnsemblFungi"/>
</dbReference>
<dbReference type="Gene3D" id="1.25.40.190">
    <property type="entry name" value="Actin-related protein 2/3 complex subunit 5"/>
    <property type="match status" value="1"/>
</dbReference>
<dbReference type="GO" id="GO:0003729">
    <property type="term" value="F:mRNA binding"/>
    <property type="evidence" value="ECO:0007669"/>
    <property type="project" value="EnsemblFungi"/>
</dbReference>
<evidence type="ECO:0000313" key="8">
    <source>
        <dbReference type="EMBL" id="SCU91494.1"/>
    </source>
</evidence>
<evidence type="ECO:0000256" key="6">
    <source>
        <dbReference type="ARBA" id="ARBA00060329"/>
    </source>
</evidence>
<dbReference type="STRING" id="1266660.A0A1G4JLL0"/>
<keyword evidence="3" id="KW-0963">Cytoplasm</keyword>
<dbReference type="EMBL" id="LT598458">
    <property type="protein sequence ID" value="SCU91494.1"/>
    <property type="molecule type" value="Genomic_DNA"/>
</dbReference>
<reference evidence="8 9" key="1">
    <citation type="submission" date="2016-03" db="EMBL/GenBank/DDBJ databases">
        <authorList>
            <person name="Devillers H."/>
        </authorList>
    </citation>
    <scope>NUCLEOTIDE SEQUENCE [LARGE SCALE GENOMIC DNA]</scope>
    <source>
        <strain evidence="8">CBS 10888</strain>
    </source>
</reference>
<organism evidence="8 9">
    <name type="scientific">Lachancea dasiensis</name>
    <dbReference type="NCBI Taxonomy" id="1072105"/>
    <lineage>
        <taxon>Eukaryota</taxon>
        <taxon>Fungi</taxon>
        <taxon>Dikarya</taxon>
        <taxon>Ascomycota</taxon>
        <taxon>Saccharomycotina</taxon>
        <taxon>Saccharomycetes</taxon>
        <taxon>Saccharomycetales</taxon>
        <taxon>Saccharomycetaceae</taxon>
        <taxon>Lachancea</taxon>
    </lineage>
</organism>
<comment type="function">
    <text evidence="7">Functions as component of the Arp2/3 complex which is involved in regulation of actin polymerization and together with an activating nucleation-promoting factor (NPF) mediates the formation of branched actin networks. Arp2/3 complex plays a critical role in the control of cell morphogenesis via the modulation of cell polarity development.</text>
</comment>
<evidence type="ECO:0000256" key="5">
    <source>
        <dbReference type="ARBA" id="ARBA00040214"/>
    </source>
</evidence>